<sequence>MKDKDDTGISKSSSKSSSSSEDSDDLELAIAKSKEKMVLVGGHVQVPVGIAVDQDDNQDDDAKQFQVDQDDDLAILKMKATSEKDELIVTKMYPVAHSTARAGGILVEEEDDVDENVDMDLMEIVQLRSLEASINRDMELAVPQTRMSRSNGVAVWRESIPGAFPMDGIASSGQGQATGLEDSSDETQSTATDAPPQNDNPTAAASDILNALVEAQPVDPNATDNLGVAQPMPRPDQKDNSFWQRHGKDILIGSLVLALILGFVFGFAVGRDTSTATTTTTTTIINTNTAPTSTPSWAPTSSPTLSPTQLVLDALPDFTLAALADPDSPQSKAYQWLLDDDQDLDEYPQWRRLQRFALATLYYSTKGHLWERTDGWMSHNVSECHWIQTGGFNSTLFNNGHVYVSAFIEMVMNLFLTGQLNMGVFAAAPSDEEESFCNDQGRIAILHLANGLAGTVPNEIGFLTDISELVFWRNIDIALFPLKLEGSPISNISPLILVPS</sequence>
<keyword evidence="2" id="KW-0812">Transmembrane</keyword>
<evidence type="ECO:0000256" key="2">
    <source>
        <dbReference type="SAM" id="Phobius"/>
    </source>
</evidence>
<keyword evidence="4" id="KW-1185">Reference proteome</keyword>
<name>A0A9N8HYT5_9STRA</name>
<dbReference type="EMBL" id="CAICTM010003040">
    <property type="protein sequence ID" value="CAB9530786.1"/>
    <property type="molecule type" value="Genomic_DNA"/>
</dbReference>
<keyword evidence="2" id="KW-1133">Transmembrane helix</keyword>
<accession>A0A9N8HYT5</accession>
<proteinExistence type="predicted"/>
<feature type="transmembrane region" description="Helical" evidence="2">
    <location>
        <begin position="250"/>
        <end position="270"/>
    </location>
</feature>
<comment type="caution">
    <text evidence="3">The sequence shown here is derived from an EMBL/GenBank/DDBJ whole genome shotgun (WGS) entry which is preliminary data.</text>
</comment>
<feature type="compositionally biased region" description="Polar residues" evidence="1">
    <location>
        <begin position="186"/>
        <end position="203"/>
    </location>
</feature>
<feature type="region of interest" description="Disordered" evidence="1">
    <location>
        <begin position="165"/>
        <end position="203"/>
    </location>
</feature>
<evidence type="ECO:0000313" key="3">
    <source>
        <dbReference type="EMBL" id="CAB9530786.1"/>
    </source>
</evidence>
<dbReference type="OrthoDB" id="56993at2759"/>
<dbReference type="AlphaFoldDB" id="A0A9N8HYT5"/>
<keyword evidence="2" id="KW-0472">Membrane</keyword>
<feature type="compositionally biased region" description="Low complexity" evidence="1">
    <location>
        <begin position="9"/>
        <end position="20"/>
    </location>
</feature>
<gene>
    <name evidence="3" type="ORF">SEMRO_3042_G342670.1</name>
</gene>
<evidence type="ECO:0000313" key="4">
    <source>
        <dbReference type="Proteomes" id="UP001153069"/>
    </source>
</evidence>
<dbReference type="Proteomes" id="UP001153069">
    <property type="component" value="Unassembled WGS sequence"/>
</dbReference>
<reference evidence="3" key="1">
    <citation type="submission" date="2020-06" db="EMBL/GenBank/DDBJ databases">
        <authorList>
            <consortium name="Plant Systems Biology data submission"/>
        </authorList>
    </citation>
    <scope>NUCLEOTIDE SEQUENCE</scope>
    <source>
        <strain evidence="3">D6</strain>
    </source>
</reference>
<protein>
    <submittedName>
        <fullName evidence="3">Leucine Rich Repeat</fullName>
    </submittedName>
</protein>
<organism evidence="3 4">
    <name type="scientific">Seminavis robusta</name>
    <dbReference type="NCBI Taxonomy" id="568900"/>
    <lineage>
        <taxon>Eukaryota</taxon>
        <taxon>Sar</taxon>
        <taxon>Stramenopiles</taxon>
        <taxon>Ochrophyta</taxon>
        <taxon>Bacillariophyta</taxon>
        <taxon>Bacillariophyceae</taxon>
        <taxon>Bacillariophycidae</taxon>
        <taxon>Naviculales</taxon>
        <taxon>Naviculaceae</taxon>
        <taxon>Seminavis</taxon>
    </lineage>
</organism>
<evidence type="ECO:0000256" key="1">
    <source>
        <dbReference type="SAM" id="MobiDB-lite"/>
    </source>
</evidence>
<feature type="region of interest" description="Disordered" evidence="1">
    <location>
        <begin position="1"/>
        <end position="26"/>
    </location>
</feature>